<dbReference type="AlphaFoldDB" id="A0A6V6ZDC3"/>
<dbReference type="SUPFAM" id="SSF88874">
    <property type="entry name" value="Receptor-binding domain of short tail fibre protein gp12"/>
    <property type="match status" value="1"/>
</dbReference>
<keyword evidence="3" id="KW-1185">Reference proteome</keyword>
<reference evidence="2 3" key="1">
    <citation type="submission" date="2020-06" db="EMBL/GenBank/DDBJ databases">
        <authorList>
            <person name="Criscuolo A."/>
        </authorList>
    </citation>
    <scope>NUCLEOTIDE SEQUENCE [LARGE SCALE GENOMIC DNA]</scope>
    <source>
        <strain evidence="3">CIP 110025</strain>
    </source>
</reference>
<dbReference type="EMBL" id="CAIJDO010000276">
    <property type="protein sequence ID" value="CAD0009605.1"/>
    <property type="molecule type" value="Genomic_DNA"/>
</dbReference>
<organism evidence="2 3">
    <name type="scientific">Flavobacterium chungangense</name>
    <dbReference type="NCBI Taxonomy" id="554283"/>
    <lineage>
        <taxon>Bacteria</taxon>
        <taxon>Pseudomonadati</taxon>
        <taxon>Bacteroidota</taxon>
        <taxon>Flavobacteriia</taxon>
        <taxon>Flavobacteriales</taxon>
        <taxon>Flavobacteriaceae</taxon>
        <taxon>Flavobacterium</taxon>
    </lineage>
</organism>
<dbReference type="InterPro" id="IPR011083">
    <property type="entry name" value="Phage_tail_collar_dom"/>
</dbReference>
<dbReference type="RefSeq" id="WP_051872944.1">
    <property type="nucleotide sequence ID" value="NZ_CAIJDO010000276.1"/>
</dbReference>
<evidence type="ECO:0000313" key="2">
    <source>
        <dbReference type="EMBL" id="CAD0009605.1"/>
    </source>
</evidence>
<evidence type="ECO:0000259" key="1">
    <source>
        <dbReference type="Pfam" id="PF07484"/>
    </source>
</evidence>
<accession>A0A6V6ZDC3</accession>
<dbReference type="Pfam" id="PF07484">
    <property type="entry name" value="Collar"/>
    <property type="match status" value="1"/>
</dbReference>
<name>A0A6V6ZDC3_9FLAO</name>
<dbReference type="Gene3D" id="3.90.1340.10">
    <property type="entry name" value="Phage tail collar domain"/>
    <property type="match status" value="1"/>
</dbReference>
<protein>
    <submittedName>
        <fullName evidence="2">Phage tail protein</fullName>
    </submittedName>
</protein>
<proteinExistence type="predicted"/>
<dbReference type="Proteomes" id="UP000556700">
    <property type="component" value="Unassembled WGS sequence"/>
</dbReference>
<evidence type="ECO:0000313" key="3">
    <source>
        <dbReference type="Proteomes" id="UP000556700"/>
    </source>
</evidence>
<comment type="caution">
    <text evidence="2">The sequence shown here is derived from an EMBL/GenBank/DDBJ whole genome shotgun (WGS) entry which is preliminary data.</text>
</comment>
<dbReference type="InterPro" id="IPR037053">
    <property type="entry name" value="Phage_tail_collar_dom_sf"/>
</dbReference>
<feature type="domain" description="Phage tail collar" evidence="1">
    <location>
        <begin position="6"/>
        <end position="62"/>
    </location>
</feature>
<sequence>MEDYIGVIKLFSGNFIPKGWMFCNGQELDIVKYTPLYSVIGKSYGEAKSHTFRIPDLCGRVPVGIGSIDEKSKSYNIGEKAGEESTILNYLNIPPLRGGFSDKATLGIPCATSGGDSNPIGKTIGDGNTTIFSNATPNPTDTLKPFNLNKAISDDHIVYTNFNKEPIVPFSNVQPVLGIIYIICYQGLFPEREQ</sequence>
<gene>
    <name evidence="2" type="ORF">FLACHUCJ7_04308</name>
</gene>